<evidence type="ECO:0000259" key="1">
    <source>
        <dbReference type="Pfam" id="PF04149"/>
    </source>
</evidence>
<dbReference type="EMBL" id="VFPP01000001">
    <property type="protein sequence ID" value="TQM80632.1"/>
    <property type="molecule type" value="Genomic_DNA"/>
</dbReference>
<name>A0A543JCT3_9PSEU</name>
<dbReference type="RefSeq" id="WP_141978703.1">
    <property type="nucleotide sequence ID" value="NZ_VFPP01000001.1"/>
</dbReference>
<sequence>MTLRWRKASKSVESGSCVEVANHLGAVRDSKNPEVVLGISPGRLKAFVEALKSR</sequence>
<feature type="domain" description="DUF397" evidence="1">
    <location>
        <begin position="3"/>
        <end position="52"/>
    </location>
</feature>
<organism evidence="2 3">
    <name type="scientific">Saccharothrix saharensis</name>
    <dbReference type="NCBI Taxonomy" id="571190"/>
    <lineage>
        <taxon>Bacteria</taxon>
        <taxon>Bacillati</taxon>
        <taxon>Actinomycetota</taxon>
        <taxon>Actinomycetes</taxon>
        <taxon>Pseudonocardiales</taxon>
        <taxon>Pseudonocardiaceae</taxon>
        <taxon>Saccharothrix</taxon>
    </lineage>
</organism>
<comment type="caution">
    <text evidence="2">The sequence shown here is derived from an EMBL/GenBank/DDBJ whole genome shotgun (WGS) entry which is preliminary data.</text>
</comment>
<proteinExistence type="predicted"/>
<dbReference type="InterPro" id="IPR007278">
    <property type="entry name" value="DUF397"/>
</dbReference>
<evidence type="ECO:0000313" key="2">
    <source>
        <dbReference type="EMBL" id="TQM80632.1"/>
    </source>
</evidence>
<evidence type="ECO:0000313" key="3">
    <source>
        <dbReference type="Proteomes" id="UP000316628"/>
    </source>
</evidence>
<accession>A0A543JCT3</accession>
<dbReference type="OrthoDB" id="3697878at2"/>
<dbReference type="Proteomes" id="UP000316628">
    <property type="component" value="Unassembled WGS sequence"/>
</dbReference>
<keyword evidence="3" id="KW-1185">Reference proteome</keyword>
<protein>
    <submittedName>
        <fullName evidence="2">Uncharacterized protein DUF397</fullName>
    </submittedName>
</protein>
<reference evidence="2 3" key="1">
    <citation type="submission" date="2019-06" db="EMBL/GenBank/DDBJ databases">
        <title>Sequencing the genomes of 1000 actinobacteria strains.</title>
        <authorList>
            <person name="Klenk H.-P."/>
        </authorList>
    </citation>
    <scope>NUCLEOTIDE SEQUENCE [LARGE SCALE GENOMIC DNA]</scope>
    <source>
        <strain evidence="2 3">DSM 45456</strain>
    </source>
</reference>
<dbReference type="Pfam" id="PF04149">
    <property type="entry name" value="DUF397"/>
    <property type="match status" value="1"/>
</dbReference>
<gene>
    <name evidence="2" type="ORF">FHX81_2973</name>
</gene>
<dbReference type="AlphaFoldDB" id="A0A543JCT3"/>